<dbReference type="PANTHER" id="PTHR42038">
    <property type="match status" value="1"/>
</dbReference>
<evidence type="ECO:0000256" key="4">
    <source>
        <dbReference type="ARBA" id="ARBA00022989"/>
    </source>
</evidence>
<feature type="transmembrane region" description="Helical" evidence="6">
    <location>
        <begin position="18"/>
        <end position="39"/>
    </location>
</feature>
<dbReference type="OrthoDB" id="5294024at2759"/>
<evidence type="ECO:0000256" key="1">
    <source>
        <dbReference type="ARBA" id="ARBA00004141"/>
    </source>
</evidence>
<feature type="non-terminal residue" evidence="7">
    <location>
        <position position="1"/>
    </location>
</feature>
<evidence type="ECO:0000256" key="2">
    <source>
        <dbReference type="ARBA" id="ARBA00006757"/>
    </source>
</evidence>
<feature type="transmembrane region" description="Helical" evidence="6">
    <location>
        <begin position="170"/>
        <end position="190"/>
    </location>
</feature>
<keyword evidence="8" id="KW-1185">Reference proteome</keyword>
<keyword evidence="5 6" id="KW-0472">Membrane</keyword>
<comment type="subcellular location">
    <subcellularLocation>
        <location evidence="1">Membrane</location>
        <topology evidence="1">Multi-pass membrane protein</topology>
    </subcellularLocation>
</comment>
<keyword evidence="4 6" id="KW-1133">Transmembrane helix</keyword>
<dbReference type="InterPro" id="IPR039020">
    <property type="entry name" value="PaxB-like"/>
</dbReference>
<dbReference type="Pfam" id="PF25129">
    <property type="entry name" value="Pyr4-TMTC"/>
    <property type="match status" value="1"/>
</dbReference>
<evidence type="ECO:0000313" key="8">
    <source>
        <dbReference type="Proteomes" id="UP000799767"/>
    </source>
</evidence>
<evidence type="ECO:0000313" key="7">
    <source>
        <dbReference type="EMBL" id="KAF2482201.1"/>
    </source>
</evidence>
<evidence type="ECO:0000256" key="3">
    <source>
        <dbReference type="ARBA" id="ARBA00022692"/>
    </source>
</evidence>
<dbReference type="PANTHER" id="PTHR42038:SF4">
    <property type="entry name" value="INTEGRAL MEMBRANE PROTEIN"/>
    <property type="match status" value="1"/>
</dbReference>
<keyword evidence="3 6" id="KW-0812">Transmembrane</keyword>
<dbReference type="GeneID" id="54471214"/>
<feature type="transmembrane region" description="Helical" evidence="6">
    <location>
        <begin position="137"/>
        <end position="158"/>
    </location>
</feature>
<feature type="transmembrane region" description="Helical" evidence="6">
    <location>
        <begin position="202"/>
        <end position="225"/>
    </location>
</feature>
<evidence type="ECO:0000256" key="6">
    <source>
        <dbReference type="SAM" id="Phobius"/>
    </source>
</evidence>
<dbReference type="GO" id="GO:0016829">
    <property type="term" value="F:lyase activity"/>
    <property type="evidence" value="ECO:0007669"/>
    <property type="project" value="InterPro"/>
</dbReference>
<feature type="transmembrane region" description="Helical" evidence="6">
    <location>
        <begin position="80"/>
        <end position="100"/>
    </location>
</feature>
<feature type="non-terminal residue" evidence="7">
    <location>
        <position position="226"/>
    </location>
</feature>
<gene>
    <name evidence="7" type="ORF">BDY17DRAFT_230809</name>
</gene>
<feature type="transmembrane region" description="Helical" evidence="6">
    <location>
        <begin position="107"/>
        <end position="125"/>
    </location>
</feature>
<name>A0A6A6PR71_9PEZI</name>
<dbReference type="EMBL" id="MU001637">
    <property type="protein sequence ID" value="KAF2482201.1"/>
    <property type="molecule type" value="Genomic_DNA"/>
</dbReference>
<dbReference type="AlphaFoldDB" id="A0A6A6PR71"/>
<proteinExistence type="inferred from homology"/>
<organism evidence="7 8">
    <name type="scientific">Neohortaea acidophila</name>
    <dbReference type="NCBI Taxonomy" id="245834"/>
    <lineage>
        <taxon>Eukaryota</taxon>
        <taxon>Fungi</taxon>
        <taxon>Dikarya</taxon>
        <taxon>Ascomycota</taxon>
        <taxon>Pezizomycotina</taxon>
        <taxon>Dothideomycetes</taxon>
        <taxon>Dothideomycetidae</taxon>
        <taxon>Mycosphaerellales</taxon>
        <taxon>Teratosphaeriaceae</taxon>
        <taxon>Neohortaea</taxon>
    </lineage>
</organism>
<feature type="transmembrane region" description="Helical" evidence="6">
    <location>
        <begin position="51"/>
        <end position="68"/>
    </location>
</feature>
<dbReference type="RefSeq" id="XP_033588771.1">
    <property type="nucleotide sequence ID" value="XM_033730212.1"/>
</dbReference>
<protein>
    <submittedName>
        <fullName evidence="7">Uncharacterized protein</fullName>
    </submittedName>
</protein>
<accession>A0A6A6PR71</accession>
<dbReference type="GO" id="GO:0016020">
    <property type="term" value="C:membrane"/>
    <property type="evidence" value="ECO:0007669"/>
    <property type="project" value="UniProtKB-SubCell"/>
</dbReference>
<comment type="similarity">
    <text evidence="2">Belongs to the paxB family.</text>
</comment>
<evidence type="ECO:0000256" key="5">
    <source>
        <dbReference type="ARBA" id="ARBA00023136"/>
    </source>
</evidence>
<sequence>HLIVQPADLRLDPPESYLYVQDGFIVSCGVLYVLCYLFYMTKTVKDKTCAGPIEYLGTTMAYELFYAFKTTSTTFELLCFLAWFLFDVTFVSVAIANAYPRRQRKAVVGRTIAIVVAGIVFLQWLCARYPDEREQVTAFWTGVVLQLPISVGSVWLLVQRRDTKGQSLEIWITRYLGCWTAYGLFFWRYLNIPENWSYVSSAWSIGMIGITLLAETIYPFIYVWVW</sequence>
<reference evidence="7" key="1">
    <citation type="journal article" date="2020" name="Stud. Mycol.">
        <title>101 Dothideomycetes genomes: a test case for predicting lifestyles and emergence of pathogens.</title>
        <authorList>
            <person name="Haridas S."/>
            <person name="Albert R."/>
            <person name="Binder M."/>
            <person name="Bloem J."/>
            <person name="Labutti K."/>
            <person name="Salamov A."/>
            <person name="Andreopoulos B."/>
            <person name="Baker S."/>
            <person name="Barry K."/>
            <person name="Bills G."/>
            <person name="Bluhm B."/>
            <person name="Cannon C."/>
            <person name="Castanera R."/>
            <person name="Culley D."/>
            <person name="Daum C."/>
            <person name="Ezra D."/>
            <person name="Gonzalez J."/>
            <person name="Henrissat B."/>
            <person name="Kuo A."/>
            <person name="Liang C."/>
            <person name="Lipzen A."/>
            <person name="Lutzoni F."/>
            <person name="Magnuson J."/>
            <person name="Mondo S."/>
            <person name="Nolan M."/>
            <person name="Ohm R."/>
            <person name="Pangilinan J."/>
            <person name="Park H.-J."/>
            <person name="Ramirez L."/>
            <person name="Alfaro M."/>
            <person name="Sun H."/>
            <person name="Tritt A."/>
            <person name="Yoshinaga Y."/>
            <person name="Zwiers L.-H."/>
            <person name="Turgeon B."/>
            <person name="Goodwin S."/>
            <person name="Spatafora J."/>
            <person name="Crous P."/>
            <person name="Grigoriev I."/>
        </authorList>
    </citation>
    <scope>NUCLEOTIDE SEQUENCE</scope>
    <source>
        <strain evidence="7">CBS 113389</strain>
    </source>
</reference>
<dbReference type="Proteomes" id="UP000799767">
    <property type="component" value="Unassembled WGS sequence"/>
</dbReference>